<dbReference type="Proteomes" id="UP000785679">
    <property type="component" value="Unassembled WGS sequence"/>
</dbReference>
<gene>
    <name evidence="1" type="ORF">FGO68_gene1825</name>
</gene>
<accession>A0A8J8NUV7</accession>
<sequence>MEDKQPSSNSASFNSPCCGHGEAGYYCGEESCEEHKDNIELCKKCYSKIMCQQNHRSPLPLSNFQNMLDDAWLPLLEREEQAFQRIFTNYPNRKVYEYVERKMSSKEGRKVSKDLKRCRKRHEEIKRHIRQYQECLKDGQYKALKALNLKLPELHKMVEVGESYLKEISQPEFIHEHCKQRILECAIPFLEEDSLLSNTMIGMKRQLGLEVVEEANYPLQDNQNDINQQNNETNLINGRHSHPLSQFEQLAREIRALKASHTGFSSQFGGIDGASQLMRVILMQQEDKKMFDKRLKELEKGNTNEYQSNNQPSFHNRTKVIPANDSDWNDGLIFPKFDKDGQQAIKAGLINRNVSVQATIKYEGDSDYSLTVPLELQQFIIGEENKQMHDPHQLHQERLLKLYDDSLSKLNNFQKHNEHLHSCFHQYGNQENQDTSNQLYLAQCENKDLDNIEAKLLLAAYHGNLIERCKLIKCIDEQGHTDLFSCHWKQGSPLKERRHILTIFKQHYFEGTFDEQFLLTGSGTMLAENGRKYAAVEIAPWDLAAKSIESIKGKPKLQGVQNNLDVRQYQNHGRL</sequence>
<name>A0A8J8NUV7_HALGN</name>
<keyword evidence="2" id="KW-1185">Reference proteome</keyword>
<evidence type="ECO:0000313" key="2">
    <source>
        <dbReference type="Proteomes" id="UP000785679"/>
    </source>
</evidence>
<dbReference type="EMBL" id="RRYP01007137">
    <property type="protein sequence ID" value="TNV80710.1"/>
    <property type="molecule type" value="Genomic_DNA"/>
</dbReference>
<organism evidence="1 2">
    <name type="scientific">Halteria grandinella</name>
    <dbReference type="NCBI Taxonomy" id="5974"/>
    <lineage>
        <taxon>Eukaryota</taxon>
        <taxon>Sar</taxon>
        <taxon>Alveolata</taxon>
        <taxon>Ciliophora</taxon>
        <taxon>Intramacronucleata</taxon>
        <taxon>Spirotrichea</taxon>
        <taxon>Stichotrichia</taxon>
        <taxon>Sporadotrichida</taxon>
        <taxon>Halteriidae</taxon>
        <taxon>Halteria</taxon>
    </lineage>
</organism>
<evidence type="ECO:0000313" key="1">
    <source>
        <dbReference type="EMBL" id="TNV80710.1"/>
    </source>
</evidence>
<reference evidence="1" key="1">
    <citation type="submission" date="2019-06" db="EMBL/GenBank/DDBJ databases">
        <authorList>
            <person name="Zheng W."/>
        </authorList>
    </citation>
    <scope>NUCLEOTIDE SEQUENCE</scope>
    <source>
        <strain evidence="1">QDHG01</strain>
    </source>
</reference>
<proteinExistence type="predicted"/>
<dbReference type="AlphaFoldDB" id="A0A8J8NUV7"/>
<comment type="caution">
    <text evidence="1">The sequence shown here is derived from an EMBL/GenBank/DDBJ whole genome shotgun (WGS) entry which is preliminary data.</text>
</comment>
<protein>
    <submittedName>
        <fullName evidence="1">Uncharacterized protein</fullName>
    </submittedName>
</protein>